<organism evidence="11 12">
    <name type="scientific">Desulfonema magnum</name>
    <dbReference type="NCBI Taxonomy" id="45655"/>
    <lineage>
        <taxon>Bacteria</taxon>
        <taxon>Pseudomonadati</taxon>
        <taxon>Thermodesulfobacteriota</taxon>
        <taxon>Desulfobacteria</taxon>
        <taxon>Desulfobacterales</taxon>
        <taxon>Desulfococcaceae</taxon>
        <taxon>Desulfonema</taxon>
    </lineage>
</organism>
<keyword evidence="2" id="KW-1003">Cell membrane</keyword>
<dbReference type="PROSITE" id="PS50111">
    <property type="entry name" value="CHEMOTAXIS_TRANSDUC_2"/>
    <property type="match status" value="1"/>
</dbReference>
<keyword evidence="5 9" id="KW-1133">Transmembrane helix</keyword>
<evidence type="ECO:0000256" key="2">
    <source>
        <dbReference type="ARBA" id="ARBA00022475"/>
    </source>
</evidence>
<dbReference type="InterPro" id="IPR051310">
    <property type="entry name" value="MCP_chemotaxis"/>
</dbReference>
<dbReference type="AlphaFoldDB" id="A0A975GT02"/>
<keyword evidence="12" id="KW-1185">Reference proteome</keyword>
<feature type="transmembrane region" description="Helical" evidence="9">
    <location>
        <begin position="7"/>
        <end position="27"/>
    </location>
</feature>
<sequence length="602" mass="66343">MGIKCKIILSVSITIFISFLILTMVIGKKSGDSVRELVYQMTEEAAYKNGLMIQAELERAMEKARVMELSFVEMIKSGLTDRQLLDNILIIATKKDPNIFGTWMLWEPNAFDGKDTHFTDAPGHDKTGRVNSYWHWDGDDIIVEPNVDWETSDWYQIPKKNRKEILLNPYIYKVSGKDMLLVSAIVPIMYEGRFRGVVGVDYKLDVLQKKVAEISILEQGYAALVANNCTYVAHKKNEYIGKNIGEKEKKTAARNAVKKGEKYTAVVRSDVLNADAYRIYMPINIGISEMPWSLVLTIPMYKISESPTNIIRFIVITGSISLIIIIFILLIFVHLIIVKPLARVITGLNEGAEQITFSSDQISSGSQSLAQGASQQAAFTQDTVSSIEDVSSMIKKNADSATQSDNLMNEVRQVIQKANASMNKLAGSMEEIIRASEETSRIVKTIDEISFQTNLLALNAAVEAARAGEAGGGFAVVADEVRNLAMRAAEAARNTSDLIEGTLKKIQTGGKIASETHQAFGEVRNHSGKVGKLITEIAATSDEQALRMDQVNRAVTDMDKITQDNAANAEESAAAAAEMNAQAEKIKSLITELVRLVNSSKK</sequence>
<comment type="subcellular location">
    <subcellularLocation>
        <location evidence="1">Cell membrane</location>
        <topology evidence="1">Multi-pass membrane protein</topology>
    </subcellularLocation>
</comment>
<dbReference type="RefSeq" id="WP_219739694.1">
    <property type="nucleotide sequence ID" value="NZ_CP061800.1"/>
</dbReference>
<evidence type="ECO:0000256" key="1">
    <source>
        <dbReference type="ARBA" id="ARBA00004651"/>
    </source>
</evidence>
<dbReference type="InterPro" id="IPR004089">
    <property type="entry name" value="MCPsignal_dom"/>
</dbReference>
<dbReference type="PANTHER" id="PTHR43531">
    <property type="entry name" value="PROTEIN ICFG"/>
    <property type="match status" value="1"/>
</dbReference>
<evidence type="ECO:0000256" key="8">
    <source>
        <dbReference type="PROSITE-ProRule" id="PRU00284"/>
    </source>
</evidence>
<evidence type="ECO:0000313" key="12">
    <source>
        <dbReference type="Proteomes" id="UP000663722"/>
    </source>
</evidence>
<reference evidence="11" key="1">
    <citation type="journal article" date="2021" name="Microb. Physiol.">
        <title>Proteogenomic Insights into the Physiology of Marine, Sulfate-Reducing, Filamentous Desulfonema limicola and Desulfonema magnum.</title>
        <authorList>
            <person name="Schnaars V."/>
            <person name="Wohlbrand L."/>
            <person name="Scheve S."/>
            <person name="Hinrichs C."/>
            <person name="Reinhardt R."/>
            <person name="Rabus R."/>
        </authorList>
    </citation>
    <scope>NUCLEOTIDE SEQUENCE</scope>
    <source>
        <strain evidence="11">4be13</strain>
    </source>
</reference>
<dbReference type="InterPro" id="IPR033479">
    <property type="entry name" value="dCache_1"/>
</dbReference>
<dbReference type="GO" id="GO:0007165">
    <property type="term" value="P:signal transduction"/>
    <property type="evidence" value="ECO:0007669"/>
    <property type="project" value="UniProtKB-KW"/>
</dbReference>
<dbReference type="Gene3D" id="1.10.287.950">
    <property type="entry name" value="Methyl-accepting chemotaxis protein"/>
    <property type="match status" value="1"/>
</dbReference>
<evidence type="ECO:0000256" key="3">
    <source>
        <dbReference type="ARBA" id="ARBA00022500"/>
    </source>
</evidence>
<dbReference type="GO" id="GO:0006935">
    <property type="term" value="P:chemotaxis"/>
    <property type="evidence" value="ECO:0007669"/>
    <property type="project" value="UniProtKB-KW"/>
</dbReference>
<comment type="similarity">
    <text evidence="7">Belongs to the methyl-accepting chemotaxis (MCP) protein family.</text>
</comment>
<feature type="transmembrane region" description="Helical" evidence="9">
    <location>
        <begin position="313"/>
        <end position="337"/>
    </location>
</feature>
<proteinExistence type="inferred from homology"/>
<dbReference type="SMART" id="SM00283">
    <property type="entry name" value="MA"/>
    <property type="match status" value="1"/>
</dbReference>
<dbReference type="CDD" id="cd12913">
    <property type="entry name" value="PDC1_MCP_like"/>
    <property type="match status" value="1"/>
</dbReference>
<gene>
    <name evidence="11" type="ORF">dnm_076730</name>
</gene>
<dbReference type="Proteomes" id="UP000663722">
    <property type="component" value="Chromosome"/>
</dbReference>
<dbReference type="EMBL" id="CP061800">
    <property type="protein sequence ID" value="QTA91603.1"/>
    <property type="molecule type" value="Genomic_DNA"/>
</dbReference>
<evidence type="ECO:0000313" key="11">
    <source>
        <dbReference type="EMBL" id="QTA91603.1"/>
    </source>
</evidence>
<dbReference type="Pfam" id="PF00015">
    <property type="entry name" value="MCPsignal"/>
    <property type="match status" value="1"/>
</dbReference>
<dbReference type="PANTHER" id="PTHR43531:SF11">
    <property type="entry name" value="METHYL-ACCEPTING CHEMOTAXIS PROTEIN 3"/>
    <property type="match status" value="1"/>
</dbReference>
<keyword evidence="8" id="KW-0807">Transducer</keyword>
<dbReference type="Pfam" id="PF02743">
    <property type="entry name" value="dCache_1"/>
    <property type="match status" value="1"/>
</dbReference>
<evidence type="ECO:0000256" key="6">
    <source>
        <dbReference type="ARBA" id="ARBA00023136"/>
    </source>
</evidence>
<evidence type="ECO:0000256" key="5">
    <source>
        <dbReference type="ARBA" id="ARBA00022989"/>
    </source>
</evidence>
<keyword evidence="4 9" id="KW-0812">Transmembrane</keyword>
<keyword evidence="3" id="KW-0145">Chemotaxis</keyword>
<evidence type="ECO:0000256" key="7">
    <source>
        <dbReference type="ARBA" id="ARBA00029447"/>
    </source>
</evidence>
<dbReference type="CDD" id="cd12912">
    <property type="entry name" value="PDC2_MCP_like"/>
    <property type="match status" value="1"/>
</dbReference>
<keyword evidence="6 9" id="KW-0472">Membrane</keyword>
<evidence type="ECO:0000256" key="4">
    <source>
        <dbReference type="ARBA" id="ARBA00022692"/>
    </source>
</evidence>
<dbReference type="Gene3D" id="3.30.450.20">
    <property type="entry name" value="PAS domain"/>
    <property type="match status" value="2"/>
</dbReference>
<dbReference type="GO" id="GO:0005886">
    <property type="term" value="C:plasma membrane"/>
    <property type="evidence" value="ECO:0007669"/>
    <property type="project" value="UniProtKB-SubCell"/>
</dbReference>
<accession>A0A975GT02</accession>
<evidence type="ECO:0000259" key="10">
    <source>
        <dbReference type="PROSITE" id="PS50111"/>
    </source>
</evidence>
<feature type="domain" description="Methyl-accepting transducer" evidence="10">
    <location>
        <begin position="351"/>
        <end position="580"/>
    </location>
</feature>
<dbReference type="KEGG" id="dmm:dnm_076730"/>
<dbReference type="SUPFAM" id="SSF58104">
    <property type="entry name" value="Methyl-accepting chemotaxis protein (MCP) signaling domain"/>
    <property type="match status" value="1"/>
</dbReference>
<protein>
    <submittedName>
        <fullName evidence="11">Methyl-accepting chemotaxis protein domain-containing protein, double Cache domain-containing</fullName>
    </submittedName>
</protein>
<evidence type="ECO:0000256" key="9">
    <source>
        <dbReference type="SAM" id="Phobius"/>
    </source>
</evidence>
<name>A0A975GT02_9BACT</name>